<evidence type="ECO:0000313" key="4">
    <source>
        <dbReference type="Proteomes" id="UP001416393"/>
    </source>
</evidence>
<evidence type="ECO:0000256" key="2">
    <source>
        <dbReference type="SAM" id="SignalP"/>
    </source>
</evidence>
<dbReference type="Proteomes" id="UP001416393">
    <property type="component" value="Unassembled WGS sequence"/>
</dbReference>
<dbReference type="EMBL" id="JAZHYP010000002">
    <property type="protein sequence ID" value="MEN3323327.1"/>
    <property type="molecule type" value="Genomic_DNA"/>
</dbReference>
<keyword evidence="2" id="KW-0732">Signal</keyword>
<reference evidence="3 4" key="1">
    <citation type="submission" date="2024-01" db="EMBL/GenBank/DDBJ databases">
        <title>Mariniflexile litorale sp. nov., isolated from the shallow sediments of the Sea of Japan.</title>
        <authorList>
            <person name="Romanenko L."/>
            <person name="Bystritskaya E."/>
            <person name="Isaeva M."/>
        </authorList>
    </citation>
    <scope>NUCLEOTIDE SEQUENCE [LARGE SCALE GENOMIC DNA]</scope>
    <source>
        <strain evidence="3 4">KCTC 32427</strain>
    </source>
</reference>
<organism evidence="3 4">
    <name type="scientific">Mariniflexile soesokkakense</name>
    <dbReference type="NCBI Taxonomy" id="1343160"/>
    <lineage>
        <taxon>Bacteria</taxon>
        <taxon>Pseudomonadati</taxon>
        <taxon>Bacteroidota</taxon>
        <taxon>Flavobacteriia</taxon>
        <taxon>Flavobacteriales</taxon>
        <taxon>Flavobacteriaceae</taxon>
        <taxon>Mariniflexile</taxon>
    </lineage>
</organism>
<dbReference type="RefSeq" id="WP_346240899.1">
    <property type="nucleotide sequence ID" value="NZ_JAZHYP010000002.1"/>
</dbReference>
<name>A0ABV0AAY2_9FLAO</name>
<accession>A0ABV0AAY2</accession>
<feature type="chain" id="PRO_5045255908" evidence="2">
    <location>
        <begin position="19"/>
        <end position="155"/>
    </location>
</feature>
<evidence type="ECO:0000256" key="1">
    <source>
        <dbReference type="SAM" id="MobiDB-lite"/>
    </source>
</evidence>
<keyword evidence="4" id="KW-1185">Reference proteome</keyword>
<feature type="region of interest" description="Disordered" evidence="1">
    <location>
        <begin position="80"/>
        <end position="109"/>
    </location>
</feature>
<feature type="signal peptide" evidence="2">
    <location>
        <begin position="1"/>
        <end position="18"/>
    </location>
</feature>
<protein>
    <submittedName>
        <fullName evidence="3">Uncharacterized protein</fullName>
    </submittedName>
</protein>
<proteinExistence type="predicted"/>
<comment type="caution">
    <text evidence="3">The sequence shown here is derived from an EMBL/GenBank/DDBJ whole genome shotgun (WGS) entry which is preliminary data.</text>
</comment>
<gene>
    <name evidence="3" type="ORF">VP395_06285</name>
</gene>
<sequence length="155" mass="17766">MKLFAVLVFLGLTISVQAQEVSFNGTTYEIKGKTILLDEADVTTTLSVEEQTGVWEAFNKQNALDKELEAAEKAIKKAEKEQKKAEKKQKRAEKELKAREKAQSKFEDASEDYNDAIKKYEKLKRKGKLSPNDEAKWLEKINDLKEDIDKAKRKL</sequence>
<feature type="compositionally biased region" description="Basic and acidic residues" evidence="1">
    <location>
        <begin position="92"/>
        <end position="108"/>
    </location>
</feature>
<evidence type="ECO:0000313" key="3">
    <source>
        <dbReference type="EMBL" id="MEN3323327.1"/>
    </source>
</evidence>